<accession>A0A1F7F114</accession>
<evidence type="ECO:0000313" key="2">
    <source>
        <dbReference type="EMBL" id="OGK00186.1"/>
    </source>
</evidence>
<comment type="caution">
    <text evidence="2">The sequence shown here is derived from an EMBL/GenBank/DDBJ whole genome shotgun (WGS) entry which is preliminary data.</text>
</comment>
<name>A0A1F7F114_UNCRA</name>
<organism evidence="2 3">
    <name type="scientific">Candidatus Raymondbacteria bacterium RIFOXYD12_FULL_49_13</name>
    <dbReference type="NCBI Taxonomy" id="1817890"/>
    <lineage>
        <taxon>Bacteria</taxon>
        <taxon>Raymondiibacteriota</taxon>
    </lineage>
</organism>
<dbReference type="SUPFAM" id="SSF54593">
    <property type="entry name" value="Glyoxalase/Bleomycin resistance protein/Dihydroxybiphenyl dioxygenase"/>
    <property type="match status" value="1"/>
</dbReference>
<proteinExistence type="predicted"/>
<feature type="domain" description="VOC" evidence="1">
    <location>
        <begin position="2"/>
        <end position="119"/>
    </location>
</feature>
<evidence type="ECO:0000259" key="1">
    <source>
        <dbReference type="PROSITE" id="PS51819"/>
    </source>
</evidence>
<sequence>MKFCWTTIQVKNMEQSLGFYKDLLGLQENRRMKPNPDMELVFLGAGDTQVELIYNAKNQDISFGKDISLGFEVQSLEQVTEVLKKENIPIHSGPFQPNPTVRFLYVLDPNGVKIQFIENLK</sequence>
<dbReference type="Proteomes" id="UP000179243">
    <property type="component" value="Unassembled WGS sequence"/>
</dbReference>
<dbReference type="InterPro" id="IPR029068">
    <property type="entry name" value="Glyas_Bleomycin-R_OHBP_Dase"/>
</dbReference>
<dbReference type="Gene3D" id="3.10.180.10">
    <property type="entry name" value="2,3-Dihydroxybiphenyl 1,2-Dioxygenase, domain 1"/>
    <property type="match status" value="1"/>
</dbReference>
<dbReference type="InterPro" id="IPR004360">
    <property type="entry name" value="Glyas_Fos-R_dOase_dom"/>
</dbReference>
<dbReference type="CDD" id="cd06587">
    <property type="entry name" value="VOC"/>
    <property type="match status" value="1"/>
</dbReference>
<dbReference type="AlphaFoldDB" id="A0A1F7F114"/>
<gene>
    <name evidence="2" type="ORF">A2519_20455</name>
</gene>
<protein>
    <submittedName>
        <fullName evidence="2">Glyoxalase</fullName>
    </submittedName>
</protein>
<reference evidence="2 3" key="1">
    <citation type="journal article" date="2016" name="Nat. Commun.">
        <title>Thousands of microbial genomes shed light on interconnected biogeochemical processes in an aquifer system.</title>
        <authorList>
            <person name="Anantharaman K."/>
            <person name="Brown C.T."/>
            <person name="Hug L.A."/>
            <person name="Sharon I."/>
            <person name="Castelle C.J."/>
            <person name="Probst A.J."/>
            <person name="Thomas B.C."/>
            <person name="Singh A."/>
            <person name="Wilkins M.J."/>
            <person name="Karaoz U."/>
            <person name="Brodie E.L."/>
            <person name="Williams K.H."/>
            <person name="Hubbard S.S."/>
            <person name="Banfield J.F."/>
        </authorList>
    </citation>
    <scope>NUCLEOTIDE SEQUENCE [LARGE SCALE GENOMIC DNA]</scope>
</reference>
<dbReference type="Pfam" id="PF00903">
    <property type="entry name" value="Glyoxalase"/>
    <property type="match status" value="1"/>
</dbReference>
<dbReference type="PROSITE" id="PS51819">
    <property type="entry name" value="VOC"/>
    <property type="match status" value="1"/>
</dbReference>
<dbReference type="EMBL" id="MFYX01000152">
    <property type="protein sequence ID" value="OGK00186.1"/>
    <property type="molecule type" value="Genomic_DNA"/>
</dbReference>
<evidence type="ECO:0000313" key="3">
    <source>
        <dbReference type="Proteomes" id="UP000179243"/>
    </source>
</evidence>
<dbReference type="InterPro" id="IPR037523">
    <property type="entry name" value="VOC_core"/>
</dbReference>